<gene>
    <name evidence="1" type="ORF">K529_003760</name>
</gene>
<dbReference type="InterPro" id="IPR025361">
    <property type="entry name" value="DUF4265"/>
</dbReference>
<dbReference type="EMBL" id="CP015230">
    <property type="protein sequence ID" value="ANP39872.1"/>
    <property type="molecule type" value="Genomic_DNA"/>
</dbReference>
<evidence type="ECO:0008006" key="3">
    <source>
        <dbReference type="Google" id="ProtNLM"/>
    </source>
</evidence>
<dbReference type="STRING" id="1265309.K529_003760"/>
<reference evidence="1 2" key="1">
    <citation type="journal article" date="2016" name="ISME J.">
        <title>Global occurrence and heterogeneity of the Roseobacter-clade species Ruegeria mobilis.</title>
        <authorList>
            <person name="Sonnenschein E."/>
            <person name="Gram L."/>
        </authorList>
    </citation>
    <scope>NUCLEOTIDE SEQUENCE [LARGE SCALE GENOMIC DNA]</scope>
    <source>
        <strain evidence="1 2">F1926</strain>
    </source>
</reference>
<organism evidence="1 2">
    <name type="scientific">Tritonibacter mobilis F1926</name>
    <dbReference type="NCBI Taxonomy" id="1265309"/>
    <lineage>
        <taxon>Bacteria</taxon>
        <taxon>Pseudomonadati</taxon>
        <taxon>Pseudomonadota</taxon>
        <taxon>Alphaproteobacteria</taxon>
        <taxon>Rhodobacterales</taxon>
        <taxon>Paracoccaceae</taxon>
        <taxon>Tritonibacter</taxon>
    </lineage>
</organism>
<evidence type="ECO:0000313" key="1">
    <source>
        <dbReference type="EMBL" id="ANP39872.1"/>
    </source>
</evidence>
<evidence type="ECO:0000313" key="2">
    <source>
        <dbReference type="Proteomes" id="UP000013243"/>
    </source>
</evidence>
<dbReference type="AlphaFoldDB" id="A0A1B0ZZX0"/>
<dbReference type="Pfam" id="PF14085">
    <property type="entry name" value="DUF4265"/>
    <property type="match status" value="1"/>
</dbReference>
<accession>A0A1B0ZZX0</accession>
<proteinExistence type="predicted"/>
<protein>
    <recommendedName>
        <fullName evidence="3">DUF4265 domain-containing protein</fullName>
    </recommendedName>
</protein>
<sequence>MNATNNQMQKIIFGLGSDTWHGFSTESIWATNLGSGVHQIENSPFFAKGISLRDAVMTSQVEGQIKVVGLGPKSGHSTYRILVAQGKHDPTLFAELWEPLERLGCSYEHGDFGYQLYAVDVPKKVEIEIAYAFLERGEQKGAWDFEEGHCGHL</sequence>
<name>A0A1B0ZZX0_9RHOB</name>
<dbReference type="KEGG" id="rmb:K529_003760"/>
<dbReference type="Proteomes" id="UP000013243">
    <property type="component" value="Chromosome"/>
</dbReference>